<dbReference type="RefSeq" id="WP_055059281.1">
    <property type="nucleotide sequence ID" value="NZ_CZBP01000002.1"/>
</dbReference>
<dbReference type="Proteomes" id="UP000095762">
    <property type="component" value="Unassembled WGS sequence"/>
</dbReference>
<evidence type="ECO:0000313" key="2">
    <source>
        <dbReference type="Proteomes" id="UP000095762"/>
    </source>
</evidence>
<gene>
    <name evidence="1" type="ORF">ERS852569_00247</name>
</gene>
<accession>A0A174PSA2</accession>
<evidence type="ECO:0000313" key="1">
    <source>
        <dbReference type="EMBL" id="CUP64214.1"/>
    </source>
</evidence>
<dbReference type="AlphaFoldDB" id="A0A174PSA2"/>
<dbReference type="EMBL" id="CZBP01000002">
    <property type="protein sequence ID" value="CUP64214.1"/>
    <property type="molecule type" value="Genomic_DNA"/>
</dbReference>
<reference evidence="1 2" key="1">
    <citation type="submission" date="2015-09" db="EMBL/GenBank/DDBJ databases">
        <authorList>
            <consortium name="Pathogen Informatics"/>
        </authorList>
    </citation>
    <scope>NUCLEOTIDE SEQUENCE [LARGE SCALE GENOMIC DNA]</scope>
    <source>
        <strain evidence="1 2">2789STDY5834957</strain>
    </source>
</reference>
<organism evidence="1 2">
    <name type="scientific">Blautia obeum</name>
    <dbReference type="NCBI Taxonomy" id="40520"/>
    <lineage>
        <taxon>Bacteria</taxon>
        <taxon>Bacillati</taxon>
        <taxon>Bacillota</taxon>
        <taxon>Clostridia</taxon>
        <taxon>Lachnospirales</taxon>
        <taxon>Lachnospiraceae</taxon>
        <taxon>Blautia</taxon>
    </lineage>
</organism>
<protein>
    <submittedName>
        <fullName evidence="1">Uncharacterized protein</fullName>
    </submittedName>
</protein>
<name>A0A174PSA2_9FIRM</name>
<sequence>MENSSQGEMDVENLFDSKNGRKIQYGHYGDFSGNNMDNKSKFSEKWRNEILIEVKTIGKRIKNRAVEKFKEKFGEQE</sequence>
<proteinExistence type="predicted"/>